<dbReference type="AlphaFoldDB" id="Q3ILV4"/>
<dbReference type="PROSITE" id="PS51257">
    <property type="entry name" value="PROKAR_LIPOPROTEIN"/>
    <property type="match status" value="1"/>
</dbReference>
<accession>Q3ILV4</accession>
<reference evidence="2 3" key="1">
    <citation type="journal article" date="2005" name="Genome Res.">
        <title>Living with two extremes: conclusions from the genome sequence of Natronomonas pharaonis.</title>
        <authorList>
            <person name="Falb M."/>
            <person name="Pfeiffer F."/>
            <person name="Palm P."/>
            <person name="Rodewald K."/>
            <person name="Hickmann V."/>
            <person name="Tittor J."/>
            <person name="Oesterhelt D."/>
        </authorList>
    </citation>
    <scope>NUCLEOTIDE SEQUENCE [LARGE SCALE GENOMIC DNA]</scope>
    <source>
        <strain evidence="3">ATCC 35678 / DSM 2160 / CIP 103997 / JCM 8858 / NBRC 14720 / NCIMB 2260 / Gabara</strain>
    </source>
</reference>
<organism evidence="2 3">
    <name type="scientific">Natronomonas pharaonis (strain ATCC 35678 / DSM 2160 / CIP 103997 / JCM 8858 / NBRC 14720 / NCIMB 2260 / Gabara)</name>
    <name type="common">Halobacterium pharaonis</name>
    <dbReference type="NCBI Taxonomy" id="348780"/>
    <lineage>
        <taxon>Archaea</taxon>
        <taxon>Methanobacteriati</taxon>
        <taxon>Methanobacteriota</taxon>
        <taxon>Stenosarchaea group</taxon>
        <taxon>Halobacteria</taxon>
        <taxon>Halobacteriales</taxon>
        <taxon>Natronomonadaceae</taxon>
        <taxon>Natronomonas</taxon>
    </lineage>
</organism>
<feature type="region of interest" description="Disordered" evidence="1">
    <location>
        <begin position="24"/>
        <end position="43"/>
    </location>
</feature>
<geneLocation type="plasmid" evidence="2 3">
    <name>PL131</name>
</geneLocation>
<keyword evidence="3" id="KW-1185">Reference proteome</keyword>
<sequence length="147" mass="16469">MNRRAIIVAGGVFFLSGCGERATDMSNETDHRQTTDEDPNDRDTLAGYGFEDCEYPFNSEKIGPDLESTLRDTDEYDAPIGRGTVLFQYRDGAADAVTTFAQTNGFEIRDRSEHVNYVRFVPDVCTVAEASHKEYITRIEQPISSPD</sequence>
<keyword evidence="2" id="KW-0614">Plasmid</keyword>
<dbReference type="RefSeq" id="WP_011324513.1">
    <property type="nucleotide sequence ID" value="NC_007427.1"/>
</dbReference>
<dbReference type="EnsemblBacteria" id="CAI50916">
    <property type="protein sequence ID" value="CAI50916"/>
    <property type="gene ID" value="NP_6272A"/>
</dbReference>
<dbReference type="Proteomes" id="UP000002698">
    <property type="component" value="Plasmid PL131"/>
</dbReference>
<evidence type="ECO:0000256" key="1">
    <source>
        <dbReference type="SAM" id="MobiDB-lite"/>
    </source>
</evidence>
<dbReference type="EMBL" id="CR936258">
    <property type="protein sequence ID" value="CAI50916.1"/>
    <property type="molecule type" value="Genomic_DNA"/>
</dbReference>
<gene>
    <name evidence="2" type="ordered locus">NP_6272A</name>
</gene>
<proteinExistence type="predicted"/>
<dbReference type="KEGG" id="nph:NP_6272A"/>
<dbReference type="GeneID" id="3694663"/>
<evidence type="ECO:0000313" key="2">
    <source>
        <dbReference type="EMBL" id="CAI50916.1"/>
    </source>
</evidence>
<dbReference type="HOGENOM" id="CLU_1763925_0_0_2"/>
<evidence type="ECO:0000313" key="3">
    <source>
        <dbReference type="Proteomes" id="UP000002698"/>
    </source>
</evidence>
<protein>
    <submittedName>
        <fullName evidence="2">Uncharacterized protein</fullName>
    </submittedName>
</protein>
<name>Q3ILV4_NATPD</name>